<dbReference type="Gene3D" id="1.10.150.240">
    <property type="entry name" value="Putative phosphatase, domain 2"/>
    <property type="match status" value="1"/>
</dbReference>
<proteinExistence type="predicted"/>
<dbReference type="InterPro" id="IPR050155">
    <property type="entry name" value="HAD-like_hydrolase_sf"/>
</dbReference>
<dbReference type="InterPro" id="IPR036412">
    <property type="entry name" value="HAD-like_sf"/>
</dbReference>
<dbReference type="PANTHER" id="PTHR43434">
    <property type="entry name" value="PHOSPHOGLYCOLATE PHOSPHATASE"/>
    <property type="match status" value="1"/>
</dbReference>
<dbReference type="Gene3D" id="3.40.50.1000">
    <property type="entry name" value="HAD superfamily/HAD-like"/>
    <property type="match status" value="1"/>
</dbReference>
<sequence length="378" mass="40540">MSASAIASSTAARVGFLTSACREHPASARTVLPRSIRVAKASRVSQRLSARMANRVLNSAVAVEAPTVLFDFDGTLGDTETPAMEVAFWELAPYFPNVKVSDLTEPYMLEFIRENAGKAFEFMVDKCNESRAEVGLPPLEEVRAAKSEDPTLLEFVDKARTRFGLETFATMRSGDSEPEDFLIQQKNDTVLALKTIATSCPGVKETLKSLTDMGLKFAIATTSGKPRVPVSVIASGLDTWFSPEKIHSGESDFDPPRFKPDPSVYLLAAKSENADIGNCVAVEDSASGVGSAANSGIGMIVGYVGASHIRDDVVDSHAKMLMAGDKADSGIGADIVITDFTDLLPLVTYFAEVEDRTRPIAIPASVLSSLQGKVYTRD</sequence>
<organism evidence="1">
    <name type="scientific">Tetraselmis chuii</name>
    <dbReference type="NCBI Taxonomy" id="63592"/>
    <lineage>
        <taxon>Eukaryota</taxon>
        <taxon>Viridiplantae</taxon>
        <taxon>Chlorophyta</taxon>
        <taxon>core chlorophytes</taxon>
        <taxon>Chlorodendrophyceae</taxon>
        <taxon>Chlorodendrales</taxon>
        <taxon>Chlorodendraceae</taxon>
        <taxon>Tetraselmis</taxon>
    </lineage>
</organism>
<dbReference type="CDD" id="cd07505">
    <property type="entry name" value="HAD_BPGM-like"/>
    <property type="match status" value="1"/>
</dbReference>
<dbReference type="GO" id="GO:0006281">
    <property type="term" value="P:DNA repair"/>
    <property type="evidence" value="ECO:0007669"/>
    <property type="project" value="TreeGrafter"/>
</dbReference>
<protein>
    <submittedName>
        <fullName evidence="1">Uncharacterized protein</fullName>
    </submittedName>
</protein>
<dbReference type="AlphaFoldDB" id="A0A7S1SLQ6"/>
<dbReference type="SUPFAM" id="SSF56784">
    <property type="entry name" value="HAD-like"/>
    <property type="match status" value="1"/>
</dbReference>
<reference evidence="1" key="1">
    <citation type="submission" date="2021-01" db="EMBL/GenBank/DDBJ databases">
        <authorList>
            <person name="Corre E."/>
            <person name="Pelletier E."/>
            <person name="Niang G."/>
            <person name="Scheremetjew M."/>
            <person name="Finn R."/>
            <person name="Kale V."/>
            <person name="Holt S."/>
            <person name="Cochrane G."/>
            <person name="Meng A."/>
            <person name="Brown T."/>
            <person name="Cohen L."/>
        </authorList>
    </citation>
    <scope>NUCLEOTIDE SEQUENCE</scope>
    <source>
        <strain evidence="1">PLY429</strain>
    </source>
</reference>
<evidence type="ECO:0000313" key="1">
    <source>
        <dbReference type="EMBL" id="CAD9202282.1"/>
    </source>
</evidence>
<dbReference type="PANTHER" id="PTHR43434:SF1">
    <property type="entry name" value="PHOSPHOGLYCOLATE PHOSPHATASE"/>
    <property type="match status" value="1"/>
</dbReference>
<dbReference type="Pfam" id="PF00702">
    <property type="entry name" value="Hydrolase"/>
    <property type="match status" value="1"/>
</dbReference>
<dbReference type="EMBL" id="HBGG01008954">
    <property type="protein sequence ID" value="CAD9202282.1"/>
    <property type="molecule type" value="Transcribed_RNA"/>
</dbReference>
<accession>A0A7S1SLQ6</accession>
<dbReference type="InterPro" id="IPR023198">
    <property type="entry name" value="PGP-like_dom2"/>
</dbReference>
<dbReference type="GO" id="GO:0008967">
    <property type="term" value="F:phosphoglycolate phosphatase activity"/>
    <property type="evidence" value="ECO:0007669"/>
    <property type="project" value="TreeGrafter"/>
</dbReference>
<name>A0A7S1SLQ6_9CHLO</name>
<dbReference type="SFLD" id="SFLDG01129">
    <property type="entry name" value="C1.5:_HAD__Beta-PGM__Phosphata"/>
    <property type="match status" value="1"/>
</dbReference>
<dbReference type="SFLD" id="SFLDS00003">
    <property type="entry name" value="Haloacid_Dehalogenase"/>
    <property type="match status" value="1"/>
</dbReference>
<dbReference type="InterPro" id="IPR023214">
    <property type="entry name" value="HAD_sf"/>
</dbReference>
<gene>
    <name evidence="1" type="ORF">TCHU04912_LOCUS4515</name>
</gene>